<dbReference type="EMBL" id="CP003221">
    <property type="protein sequence ID" value="EGJ48943.1"/>
    <property type="molecule type" value="Genomic_DNA"/>
</dbReference>
<comment type="miscellaneous">
    <text evidence="2">Reaction mechanism of ThiL seems to utilize a direct, inline transfer of the gamma-phosphate of ATP to TMP rather than a phosphorylated enzyme intermediate.</text>
</comment>
<accession>F3YUI9</accession>
<feature type="binding site" evidence="2">
    <location>
        <position position="327"/>
    </location>
    <ligand>
        <name>substrate</name>
    </ligand>
</feature>
<keyword evidence="6" id="KW-1185">Reference proteome</keyword>
<evidence type="ECO:0000259" key="3">
    <source>
        <dbReference type="Pfam" id="PF00586"/>
    </source>
</evidence>
<feature type="binding site" evidence="2">
    <location>
        <position position="161"/>
    </location>
    <ligand>
        <name>ATP</name>
        <dbReference type="ChEBI" id="CHEBI:30616"/>
    </ligand>
</feature>
<reference evidence="5 6" key="1">
    <citation type="journal article" date="2011" name="J. Bacteriol.">
        <title>Genome sequence of the mercury-methylating and pleomorphic Desulfovibrio africanus Strain Walvis Bay.</title>
        <authorList>
            <person name="Brown S.D."/>
            <person name="Wall J.D."/>
            <person name="Kucken A.M."/>
            <person name="Gilmour C.C."/>
            <person name="Podar M."/>
            <person name="Brandt C.C."/>
            <person name="Teshima H."/>
            <person name="Detter J.C."/>
            <person name="Han C.S."/>
            <person name="Land M.L."/>
            <person name="Lucas S."/>
            <person name="Han J."/>
            <person name="Pennacchio L."/>
            <person name="Nolan M."/>
            <person name="Pitluck S."/>
            <person name="Woyke T."/>
            <person name="Goodwin L."/>
            <person name="Palumbo A.V."/>
            <person name="Elias D.A."/>
        </authorList>
    </citation>
    <scope>NUCLEOTIDE SEQUENCE [LARGE SCALE GENOMIC DNA]</scope>
    <source>
        <strain evidence="5 6">Walvis Bay</strain>
    </source>
</reference>
<keyword evidence="1 2" id="KW-0784">Thiamine biosynthesis</keyword>
<comment type="function">
    <text evidence="2">Catalyzes the ATP-dependent phosphorylation of thiamine-monophosphate (TMP) to form thiamine-pyrophosphate (TPP), the active form of vitamin B1.</text>
</comment>
<dbReference type="NCBIfam" id="TIGR01379">
    <property type="entry name" value="thiL"/>
    <property type="match status" value="1"/>
</dbReference>
<feature type="binding site" evidence="2">
    <location>
        <position position="87"/>
    </location>
    <ligand>
        <name>Mg(2+)</name>
        <dbReference type="ChEBI" id="CHEBI:18420"/>
        <label>3</label>
    </ligand>
</feature>
<dbReference type="PANTHER" id="PTHR30270">
    <property type="entry name" value="THIAMINE-MONOPHOSPHATE KINASE"/>
    <property type="match status" value="1"/>
</dbReference>
<feature type="binding site" evidence="2">
    <location>
        <position position="43"/>
    </location>
    <ligand>
        <name>Mg(2+)</name>
        <dbReference type="ChEBI" id="CHEBI:18420"/>
        <label>4</label>
    </ligand>
</feature>
<evidence type="ECO:0000256" key="2">
    <source>
        <dbReference type="HAMAP-Rule" id="MF_02128"/>
    </source>
</evidence>
<dbReference type="GO" id="GO:0000287">
    <property type="term" value="F:magnesium ion binding"/>
    <property type="evidence" value="ECO:0007669"/>
    <property type="project" value="UniProtKB-UniRule"/>
</dbReference>
<organism evidence="5 6">
    <name type="scientific">Desulfocurvibacter africanus subsp. africanus str. Walvis Bay</name>
    <dbReference type="NCBI Taxonomy" id="690850"/>
    <lineage>
        <taxon>Bacteria</taxon>
        <taxon>Pseudomonadati</taxon>
        <taxon>Thermodesulfobacteriota</taxon>
        <taxon>Desulfovibrionia</taxon>
        <taxon>Desulfovibrionales</taxon>
        <taxon>Desulfovibrionaceae</taxon>
        <taxon>Desulfocurvibacter</taxon>
    </lineage>
</organism>
<sequence>MALRSEQDFLTLIDRYFPPSGSPAGRQADLVRPEHVLLGRGDDCAVLRCPGQICMSADLFLEDVHFRRSYFLPEDVGYKALAVNVSDISAMGSRPLGFCLQLFGPSDVPQDWWEGLFAGMAGLADSLHLPLVGGDLSRGPNIGLALTVWGEAVEDGRFLSRQTARPGDHLFLVGEVGLARVGLMALENAGRQACRDLPRATSAHLRPVLHVEQAMHLGKLDFVRGLMDVSDGLAMDLPRFLPSGLGADLDPQAVDIDPEVVDYATRLSEDPLLFALAGGEDYALLGVAAPEASGELTRAVPDARVIGRVVERPGLFLAGRPAQIAGFDHFTG</sequence>
<dbReference type="InterPro" id="IPR036676">
    <property type="entry name" value="PurM-like_C_sf"/>
</dbReference>
<dbReference type="InterPro" id="IPR036921">
    <property type="entry name" value="PurM-like_N_sf"/>
</dbReference>
<gene>
    <name evidence="2" type="primary">thiL</name>
    <name evidence="5" type="ORF">Desaf_0590</name>
</gene>
<dbReference type="STRING" id="690850.Desaf_0590"/>
<dbReference type="GO" id="GO:0009030">
    <property type="term" value="F:thiamine-phosphate kinase activity"/>
    <property type="evidence" value="ECO:0007669"/>
    <property type="project" value="UniProtKB-UniRule"/>
</dbReference>
<feature type="binding site" evidence="2">
    <location>
        <position position="228"/>
    </location>
    <ligand>
        <name>Mg(2+)</name>
        <dbReference type="ChEBI" id="CHEBI:18420"/>
        <label>3</label>
    </ligand>
</feature>
<dbReference type="InterPro" id="IPR016188">
    <property type="entry name" value="PurM-like_N"/>
</dbReference>
<feature type="binding site" evidence="2">
    <location>
        <position position="87"/>
    </location>
    <ligand>
        <name>Mg(2+)</name>
        <dbReference type="ChEBI" id="CHEBI:18420"/>
        <label>4</label>
    </ligand>
</feature>
<dbReference type="CDD" id="cd02194">
    <property type="entry name" value="ThiL"/>
    <property type="match status" value="1"/>
</dbReference>
<feature type="binding site" evidence="2">
    <location>
        <position position="43"/>
    </location>
    <ligand>
        <name>Mg(2+)</name>
        <dbReference type="ChEBI" id="CHEBI:18420"/>
        <label>3</label>
    </ligand>
</feature>
<evidence type="ECO:0000313" key="6">
    <source>
        <dbReference type="Proteomes" id="UP000007844"/>
    </source>
</evidence>
<dbReference type="SUPFAM" id="SSF55326">
    <property type="entry name" value="PurM N-terminal domain-like"/>
    <property type="match status" value="1"/>
</dbReference>
<keyword evidence="2" id="KW-0067">ATP-binding</keyword>
<feature type="binding site" evidence="2">
    <location>
        <position position="280"/>
    </location>
    <ligand>
        <name>substrate</name>
    </ligand>
</feature>
<dbReference type="Proteomes" id="UP000007844">
    <property type="component" value="Chromosome"/>
</dbReference>
<keyword evidence="2 5" id="KW-0418">Kinase</keyword>
<dbReference type="InterPro" id="IPR010918">
    <property type="entry name" value="PurM-like_C_dom"/>
</dbReference>
<dbReference type="Pfam" id="PF00586">
    <property type="entry name" value="AIRS"/>
    <property type="match status" value="1"/>
</dbReference>
<dbReference type="PIRSF" id="PIRSF005303">
    <property type="entry name" value="Thiam_monoph_kin"/>
    <property type="match status" value="1"/>
</dbReference>
<dbReference type="EC" id="2.7.4.16" evidence="2"/>
<dbReference type="SUPFAM" id="SSF56042">
    <property type="entry name" value="PurM C-terminal domain-like"/>
    <property type="match status" value="1"/>
</dbReference>
<dbReference type="GO" id="GO:0009228">
    <property type="term" value="P:thiamine biosynthetic process"/>
    <property type="evidence" value="ECO:0007669"/>
    <property type="project" value="UniProtKB-KW"/>
</dbReference>
<evidence type="ECO:0000256" key="1">
    <source>
        <dbReference type="ARBA" id="ARBA00022977"/>
    </source>
</evidence>
<dbReference type="GO" id="GO:0009229">
    <property type="term" value="P:thiamine diphosphate biosynthetic process"/>
    <property type="evidence" value="ECO:0007669"/>
    <property type="project" value="UniProtKB-UniRule"/>
</dbReference>
<dbReference type="UniPathway" id="UPA00060">
    <property type="reaction ID" value="UER00142"/>
</dbReference>
<dbReference type="Gene3D" id="3.30.1330.10">
    <property type="entry name" value="PurM-like, N-terminal domain"/>
    <property type="match status" value="1"/>
</dbReference>
<keyword evidence="2" id="KW-0547">Nucleotide-binding</keyword>
<dbReference type="InterPro" id="IPR006283">
    <property type="entry name" value="ThiL-like"/>
</dbReference>
<keyword evidence="2" id="KW-0808">Transferase</keyword>
<feature type="domain" description="PurM-like C-terminal" evidence="4">
    <location>
        <begin position="165"/>
        <end position="317"/>
    </location>
</feature>
<feature type="binding site" evidence="2">
    <location>
        <position position="65"/>
    </location>
    <ligand>
        <name>substrate</name>
    </ligand>
</feature>
<feature type="binding site" evidence="2">
    <location>
        <position position="58"/>
    </location>
    <ligand>
        <name>Mg(2+)</name>
        <dbReference type="ChEBI" id="CHEBI:18420"/>
        <label>1</label>
    </ligand>
</feature>
<comment type="caution">
    <text evidence="2">Lacks conserved residue(s) required for the propagation of feature annotation.</text>
</comment>
<feature type="domain" description="PurM-like N-terminal" evidence="3">
    <location>
        <begin position="41"/>
        <end position="151"/>
    </location>
</feature>
<protein>
    <recommendedName>
        <fullName evidence="2">Thiamine-monophosphate kinase</fullName>
        <shortName evidence="2">TMP kinase</shortName>
        <shortName evidence="2">Thiamine-phosphate kinase</shortName>
        <ecNumber evidence="2">2.7.4.16</ecNumber>
    </recommendedName>
</protein>
<evidence type="ECO:0000313" key="5">
    <source>
        <dbReference type="EMBL" id="EGJ48943.1"/>
    </source>
</evidence>
<dbReference type="eggNOG" id="COG0611">
    <property type="taxonomic scope" value="Bacteria"/>
</dbReference>
<feature type="binding site" evidence="2">
    <location>
        <position position="87"/>
    </location>
    <ligand>
        <name>Mg(2+)</name>
        <dbReference type="ChEBI" id="CHEBI:18420"/>
        <label>2</label>
    </ligand>
</feature>
<keyword evidence="2" id="KW-0479">Metal-binding</keyword>
<feature type="binding site" evidence="2">
    <location>
        <position position="231"/>
    </location>
    <ligand>
        <name>Mg(2+)</name>
        <dbReference type="ChEBI" id="CHEBI:18420"/>
        <label>5</label>
    </ligand>
</feature>
<comment type="catalytic activity">
    <reaction evidence="2">
        <text>thiamine phosphate + ATP = thiamine diphosphate + ADP</text>
        <dbReference type="Rhea" id="RHEA:15913"/>
        <dbReference type="ChEBI" id="CHEBI:30616"/>
        <dbReference type="ChEBI" id="CHEBI:37575"/>
        <dbReference type="ChEBI" id="CHEBI:58937"/>
        <dbReference type="ChEBI" id="CHEBI:456216"/>
        <dbReference type="EC" id="2.7.4.16"/>
    </reaction>
</comment>
<evidence type="ECO:0000259" key="4">
    <source>
        <dbReference type="Pfam" id="PF02769"/>
    </source>
</evidence>
<feature type="binding site" evidence="2">
    <location>
        <position position="135"/>
    </location>
    <ligand>
        <name>Mg(2+)</name>
        <dbReference type="ChEBI" id="CHEBI:18420"/>
        <label>1</label>
    </ligand>
</feature>
<dbReference type="Pfam" id="PF02769">
    <property type="entry name" value="AIRS_C"/>
    <property type="match status" value="1"/>
</dbReference>
<dbReference type="Gene3D" id="3.90.650.10">
    <property type="entry name" value="PurM-like C-terminal domain"/>
    <property type="match status" value="1"/>
</dbReference>
<proteinExistence type="inferred from homology"/>
<dbReference type="RefSeq" id="WP_014258782.1">
    <property type="nucleotide sequence ID" value="NC_016629.1"/>
</dbReference>
<dbReference type="AlphaFoldDB" id="F3YUI9"/>
<dbReference type="PANTHER" id="PTHR30270:SF0">
    <property type="entry name" value="THIAMINE-MONOPHOSPHATE KINASE"/>
    <property type="match status" value="1"/>
</dbReference>
<feature type="binding site" evidence="2">
    <location>
        <position position="56"/>
    </location>
    <ligand>
        <name>Mg(2+)</name>
        <dbReference type="ChEBI" id="CHEBI:18420"/>
        <label>4</label>
    </ligand>
</feature>
<dbReference type="GO" id="GO:0005524">
    <property type="term" value="F:ATP binding"/>
    <property type="evidence" value="ECO:0007669"/>
    <property type="project" value="UniProtKB-UniRule"/>
</dbReference>
<dbReference type="HOGENOM" id="CLU_046964_1_1_7"/>
<comment type="pathway">
    <text evidence="2">Cofactor biosynthesis; thiamine diphosphate biosynthesis; thiamine diphosphate from thiamine phosphate: step 1/1.</text>
</comment>
<feature type="binding site" evidence="2">
    <location>
        <begin position="134"/>
        <end position="135"/>
    </location>
    <ligand>
        <name>ATP</name>
        <dbReference type="ChEBI" id="CHEBI:30616"/>
    </ligand>
</feature>
<comment type="similarity">
    <text evidence="2">Belongs to the thiamine-monophosphate kinase family.</text>
</comment>
<name>F3YUI9_DESAF</name>
<keyword evidence="2" id="KW-0460">Magnesium</keyword>
<dbReference type="HAMAP" id="MF_02128">
    <property type="entry name" value="TMP_kinase"/>
    <property type="match status" value="1"/>
</dbReference>
<feature type="binding site" evidence="2">
    <location>
        <position position="58"/>
    </location>
    <ligand>
        <name>Mg(2+)</name>
        <dbReference type="ChEBI" id="CHEBI:18420"/>
        <label>2</label>
    </ligand>
</feature>
<feature type="binding site" evidence="2">
    <location>
        <position position="230"/>
    </location>
    <ligand>
        <name>ATP</name>
        <dbReference type="ChEBI" id="CHEBI:30616"/>
    </ligand>
</feature>
<dbReference type="KEGG" id="daf:Desaf_0590"/>